<dbReference type="AlphaFoldDB" id="A0A3D8SXC3"/>
<dbReference type="OrthoDB" id="2157530at2759"/>
<evidence type="ECO:0000259" key="2">
    <source>
        <dbReference type="Pfam" id="PF06985"/>
    </source>
</evidence>
<dbReference type="PANTHER" id="PTHR24148">
    <property type="entry name" value="ANKYRIN REPEAT DOMAIN-CONTAINING PROTEIN 39 HOMOLOG-RELATED"/>
    <property type="match status" value="1"/>
</dbReference>
<dbReference type="InterPro" id="IPR052895">
    <property type="entry name" value="HetReg/Transcr_Mod"/>
</dbReference>
<accession>A0A3D8SXC3</accession>
<name>A0A3D8SXC3_9HELO</name>
<evidence type="ECO:0000313" key="3">
    <source>
        <dbReference type="EMBL" id="RDW90920.1"/>
    </source>
</evidence>
<dbReference type="InterPro" id="IPR010730">
    <property type="entry name" value="HET"/>
</dbReference>
<dbReference type="Pfam" id="PF06985">
    <property type="entry name" value="HET"/>
    <property type="match status" value="1"/>
</dbReference>
<feature type="compositionally biased region" description="Polar residues" evidence="1">
    <location>
        <begin position="17"/>
        <end position="31"/>
    </location>
</feature>
<gene>
    <name evidence="3" type="ORF">BP5796_02085</name>
</gene>
<evidence type="ECO:0000256" key="1">
    <source>
        <dbReference type="SAM" id="MobiDB-lite"/>
    </source>
</evidence>
<evidence type="ECO:0000313" key="4">
    <source>
        <dbReference type="Proteomes" id="UP000256328"/>
    </source>
</evidence>
<proteinExistence type="predicted"/>
<feature type="domain" description="Heterokaryon incompatibility" evidence="2">
    <location>
        <begin position="92"/>
        <end position="242"/>
    </location>
</feature>
<feature type="region of interest" description="Disordered" evidence="1">
    <location>
        <begin position="1"/>
        <end position="31"/>
    </location>
</feature>
<dbReference type="PANTHER" id="PTHR24148:SF64">
    <property type="entry name" value="HETEROKARYON INCOMPATIBILITY DOMAIN-CONTAINING PROTEIN"/>
    <property type="match status" value="1"/>
</dbReference>
<organism evidence="3 4">
    <name type="scientific">Coleophoma crateriformis</name>
    <dbReference type="NCBI Taxonomy" id="565419"/>
    <lineage>
        <taxon>Eukaryota</taxon>
        <taxon>Fungi</taxon>
        <taxon>Dikarya</taxon>
        <taxon>Ascomycota</taxon>
        <taxon>Pezizomycotina</taxon>
        <taxon>Leotiomycetes</taxon>
        <taxon>Helotiales</taxon>
        <taxon>Dermateaceae</taxon>
        <taxon>Coleophoma</taxon>
    </lineage>
</organism>
<protein>
    <recommendedName>
        <fullName evidence="2">Heterokaryon incompatibility domain-containing protein</fullName>
    </recommendedName>
</protein>
<sequence length="515" mass="58789">MDEIKLDSPMVRKISDSAGSTTPPQSTKSYVRNNPYGKFIEIQEPNTPILEPLESFHESSVIERTEFPSRLTIFSPDKGIRSISCPPLDTRYTAISYTWGRFMVRDTRERDTDMAGCYWKIPANLRFTRQELNCAVLKIGSANPVWLDLFCIPQDDNDEEKGIEIKKQAQIFKHAAKAAVWLYEGDDLVQEICSWHFSHYIYEILVIPVSGKFTGETKKRLALLKRLAAEVPWMTSTWTLQESALRSDAAFYDKRGDPILGKSDSKPLTIFDFMRTMSQIEEEMESIRNFEYTMAKEDLDLFTSARKAVINVGLGRLNTMNSQELYRAASFRVCERPHDTVYGIMSAIGVEMEADYNRDMDQLRKDFIVALHNRAPAEMQSFLHFDSCDDGSAWTYQDRDSSLSEIHQLPGENEVIARFQGVLDSGHLVLDTAIILTTEGLAELGMKLEKAEGCLGLDDDGIPRAYYGLDSSCREQQKRSAQSLLNWEDSLALVPLGRLRKQDTWYRVSYMLLSR</sequence>
<keyword evidence="4" id="KW-1185">Reference proteome</keyword>
<dbReference type="EMBL" id="PDLN01000003">
    <property type="protein sequence ID" value="RDW90920.1"/>
    <property type="molecule type" value="Genomic_DNA"/>
</dbReference>
<comment type="caution">
    <text evidence="3">The sequence shown here is derived from an EMBL/GenBank/DDBJ whole genome shotgun (WGS) entry which is preliminary data.</text>
</comment>
<reference evidence="3 4" key="1">
    <citation type="journal article" date="2018" name="IMA Fungus">
        <title>IMA Genome-F 9: Draft genome sequence of Annulohypoxylon stygium, Aspergillus mulundensis, Berkeleyomyces basicola (syn. Thielaviopsis basicola), Ceratocystis smalleyi, two Cercospora beticola strains, Coleophoma cylindrospora, Fusarium fracticaudum, Phialophora cf. hyalina, and Morchella septimelata.</title>
        <authorList>
            <person name="Wingfield B.D."/>
            <person name="Bills G.F."/>
            <person name="Dong Y."/>
            <person name="Huang W."/>
            <person name="Nel W.J."/>
            <person name="Swalarsk-Parry B.S."/>
            <person name="Vaghefi N."/>
            <person name="Wilken P.M."/>
            <person name="An Z."/>
            <person name="de Beer Z.W."/>
            <person name="De Vos L."/>
            <person name="Chen L."/>
            <person name="Duong T.A."/>
            <person name="Gao Y."/>
            <person name="Hammerbacher A."/>
            <person name="Kikkert J.R."/>
            <person name="Li Y."/>
            <person name="Li H."/>
            <person name="Li K."/>
            <person name="Li Q."/>
            <person name="Liu X."/>
            <person name="Ma X."/>
            <person name="Naidoo K."/>
            <person name="Pethybridge S.J."/>
            <person name="Sun J."/>
            <person name="Steenkamp E.T."/>
            <person name="van der Nest M.A."/>
            <person name="van Wyk S."/>
            <person name="Wingfield M.J."/>
            <person name="Xiong C."/>
            <person name="Yue Q."/>
            <person name="Zhang X."/>
        </authorList>
    </citation>
    <scope>NUCLEOTIDE SEQUENCE [LARGE SCALE GENOMIC DNA]</scope>
    <source>
        <strain evidence="3 4">BP5796</strain>
    </source>
</reference>
<dbReference type="Proteomes" id="UP000256328">
    <property type="component" value="Unassembled WGS sequence"/>
</dbReference>